<keyword evidence="3" id="KW-1185">Reference proteome</keyword>
<dbReference type="NCBIfam" id="TIGR00270">
    <property type="entry name" value="multiprotein bridging factor aMBF1"/>
    <property type="match status" value="1"/>
</dbReference>
<reference evidence="2 3" key="1">
    <citation type="submission" date="2023-03" db="EMBL/GenBank/DDBJ databases">
        <title>Whole genome sequencing of Methanotrichaceae archaeon M04Ac.</title>
        <authorList>
            <person name="Khomyakova M.A."/>
            <person name="Merkel A.Y."/>
            <person name="Slobodkin A.I."/>
        </authorList>
    </citation>
    <scope>NUCLEOTIDE SEQUENCE [LARGE SCALE GENOMIC DNA]</scope>
    <source>
        <strain evidence="2 3">M04Ac</strain>
    </source>
</reference>
<comment type="caution">
    <text evidence="2">The sequence shown here is derived from an EMBL/GenBank/DDBJ whole genome shotgun (WGS) entry which is preliminary data.</text>
</comment>
<dbReference type="Gene3D" id="1.10.260.40">
    <property type="entry name" value="lambda repressor-like DNA-binding domains"/>
    <property type="match status" value="1"/>
</dbReference>
<protein>
    <submittedName>
        <fullName evidence="2">Multiprotein bridging factor aMBF1</fullName>
    </submittedName>
</protein>
<organism evidence="2 3">
    <name type="scientific">Candidatus Methanocrinis alkalitolerans</name>
    <dbReference type="NCBI Taxonomy" id="3033395"/>
    <lineage>
        <taxon>Archaea</taxon>
        <taxon>Methanobacteriati</taxon>
        <taxon>Methanobacteriota</taxon>
        <taxon>Stenosarchaea group</taxon>
        <taxon>Methanomicrobia</taxon>
        <taxon>Methanotrichales</taxon>
        <taxon>Methanotrichaceae</taxon>
        <taxon>Methanocrinis</taxon>
    </lineage>
</organism>
<dbReference type="Proteomes" id="UP001215956">
    <property type="component" value="Unassembled WGS sequence"/>
</dbReference>
<dbReference type="EMBL" id="JARFPL010000027">
    <property type="protein sequence ID" value="MDF0593709.1"/>
    <property type="molecule type" value="Genomic_DNA"/>
</dbReference>
<sequence>MQCEICGTEVSGKPRRVVIDGSELQVCNNCARFGEVTDKFSPVPRKIIPQERAFRAPPKPRPRRDEFREMPEIVPEYGRIVKEGREGMDLTPEELGLKIKEKASLIRKIERQEIVPEDSVRIKLERELNVKLTDKLSDEEWRAGKGGRGLTLGDIASIKKR</sequence>
<dbReference type="PROSITE" id="PS50943">
    <property type="entry name" value="HTH_CROC1"/>
    <property type="match status" value="1"/>
</dbReference>
<dbReference type="InterPro" id="IPR004451">
    <property type="entry name" value="MJ0586"/>
</dbReference>
<evidence type="ECO:0000259" key="1">
    <source>
        <dbReference type="PROSITE" id="PS50943"/>
    </source>
</evidence>
<dbReference type="InterPro" id="IPR001387">
    <property type="entry name" value="Cro/C1-type_HTH"/>
</dbReference>
<feature type="domain" description="HTH cro/C1-type" evidence="1">
    <location>
        <begin position="81"/>
        <end position="136"/>
    </location>
</feature>
<evidence type="ECO:0000313" key="2">
    <source>
        <dbReference type="EMBL" id="MDF0593709.1"/>
    </source>
</evidence>
<evidence type="ECO:0000313" key="3">
    <source>
        <dbReference type="Proteomes" id="UP001215956"/>
    </source>
</evidence>
<proteinExistence type="predicted"/>
<name>A0ABT5XG76_9EURY</name>
<gene>
    <name evidence="2" type="ORF">P0O24_08945</name>
</gene>
<dbReference type="RefSeq" id="WP_316969410.1">
    <property type="nucleotide sequence ID" value="NZ_JARFPL010000027.1"/>
</dbReference>
<dbReference type="InterPro" id="IPR058562">
    <property type="entry name" value="MJ0586_N"/>
</dbReference>
<dbReference type="Pfam" id="PF26602">
    <property type="entry name" value="HVO_2718_N"/>
    <property type="match status" value="1"/>
</dbReference>
<dbReference type="CDD" id="cd00093">
    <property type="entry name" value="HTH_XRE"/>
    <property type="match status" value="1"/>
</dbReference>
<dbReference type="SUPFAM" id="SSF47413">
    <property type="entry name" value="lambda repressor-like DNA-binding domains"/>
    <property type="match status" value="1"/>
</dbReference>
<accession>A0ABT5XG76</accession>
<dbReference type="InterPro" id="IPR010982">
    <property type="entry name" value="Lambda_DNA-bd_dom_sf"/>
</dbReference>